<evidence type="ECO:0000313" key="4">
    <source>
        <dbReference type="Proteomes" id="UP000198211"/>
    </source>
</evidence>
<feature type="region of interest" description="Disordered" evidence="1">
    <location>
        <begin position="1"/>
        <end position="23"/>
    </location>
</feature>
<comment type="caution">
    <text evidence="3">The sequence shown here is derived from an EMBL/GenBank/DDBJ whole genome shotgun (WGS) entry which is preliminary data.</text>
</comment>
<evidence type="ECO:0000259" key="2">
    <source>
        <dbReference type="Pfam" id="PF13961"/>
    </source>
</evidence>
<dbReference type="InterPro" id="IPR025314">
    <property type="entry name" value="DUF4219"/>
</dbReference>
<accession>A0A225WP05</accession>
<dbReference type="Proteomes" id="UP000198211">
    <property type="component" value="Unassembled WGS sequence"/>
</dbReference>
<gene>
    <name evidence="3" type="ORF">PHMEG_0006424</name>
</gene>
<reference evidence="4" key="1">
    <citation type="submission" date="2017-03" db="EMBL/GenBank/DDBJ databases">
        <title>Phytopthora megakarya and P. palmivora, two closely related causual agents of cacao black pod achieved similar genome size and gene model numbers by different mechanisms.</title>
        <authorList>
            <person name="Ali S."/>
            <person name="Shao J."/>
            <person name="Larry D.J."/>
            <person name="Kronmiller B."/>
            <person name="Shen D."/>
            <person name="Strem M.D."/>
            <person name="Melnick R.L."/>
            <person name="Guiltinan M.J."/>
            <person name="Tyler B.M."/>
            <person name="Meinhardt L.W."/>
            <person name="Bailey B.A."/>
        </authorList>
    </citation>
    <scope>NUCLEOTIDE SEQUENCE [LARGE SCALE GENOMIC DNA]</scope>
    <source>
        <strain evidence="4">zdho120</strain>
    </source>
</reference>
<evidence type="ECO:0000313" key="3">
    <source>
        <dbReference type="EMBL" id="OWZ19346.1"/>
    </source>
</evidence>
<sequence>MHEEKKAPQESKDERKSIPPFDGNDFEVWLERVKLKLQRKQLWQNCVKDVTEPEVSNKQADYQLWVSKTSRTKDTLYEAMTNQIMNTAKYETTPHRVMERLKRRFMRKTYLKYAEERSKLSRLRLDPI</sequence>
<name>A0A225WP05_9STRA</name>
<proteinExistence type="predicted"/>
<protein>
    <recommendedName>
        <fullName evidence="2">DUF4219 domain-containing protein</fullName>
    </recommendedName>
</protein>
<organism evidence="3 4">
    <name type="scientific">Phytophthora megakarya</name>
    <dbReference type="NCBI Taxonomy" id="4795"/>
    <lineage>
        <taxon>Eukaryota</taxon>
        <taxon>Sar</taxon>
        <taxon>Stramenopiles</taxon>
        <taxon>Oomycota</taxon>
        <taxon>Peronosporomycetes</taxon>
        <taxon>Peronosporales</taxon>
        <taxon>Peronosporaceae</taxon>
        <taxon>Phytophthora</taxon>
    </lineage>
</organism>
<evidence type="ECO:0000256" key="1">
    <source>
        <dbReference type="SAM" id="MobiDB-lite"/>
    </source>
</evidence>
<feature type="domain" description="DUF4219" evidence="2">
    <location>
        <begin position="21"/>
        <end position="44"/>
    </location>
</feature>
<keyword evidence="4" id="KW-1185">Reference proteome</keyword>
<feature type="compositionally biased region" description="Basic and acidic residues" evidence="1">
    <location>
        <begin position="1"/>
        <end position="17"/>
    </location>
</feature>
<dbReference type="EMBL" id="NBNE01000454">
    <property type="protein sequence ID" value="OWZ19346.1"/>
    <property type="molecule type" value="Genomic_DNA"/>
</dbReference>
<dbReference type="OrthoDB" id="121492at2759"/>
<dbReference type="Pfam" id="PF13961">
    <property type="entry name" value="DUF4219"/>
    <property type="match status" value="1"/>
</dbReference>
<dbReference type="AlphaFoldDB" id="A0A225WP05"/>